<feature type="binding site" evidence="12">
    <location>
        <position position="183"/>
    </location>
    <ligand>
        <name>ATP</name>
        <dbReference type="ChEBI" id="CHEBI:30616"/>
    </ligand>
</feature>
<dbReference type="InterPro" id="IPR029056">
    <property type="entry name" value="Ribokinase-like"/>
</dbReference>
<dbReference type="EC" id="2.7.1.15" evidence="2 12"/>
<dbReference type="Pfam" id="PF00294">
    <property type="entry name" value="PfkB"/>
    <property type="match status" value="1"/>
</dbReference>
<evidence type="ECO:0000256" key="10">
    <source>
        <dbReference type="ARBA" id="ARBA00022958"/>
    </source>
</evidence>
<feature type="binding site" evidence="12">
    <location>
        <begin position="12"/>
        <end position="14"/>
    </location>
    <ligand>
        <name>substrate</name>
    </ligand>
</feature>
<protein>
    <recommendedName>
        <fullName evidence="3 12">Ribokinase</fullName>
        <shortName evidence="12">RK</shortName>
        <ecNumber evidence="2 12">2.7.1.15</ecNumber>
    </recommendedName>
</protein>
<dbReference type="GO" id="GO:0004747">
    <property type="term" value="F:ribokinase activity"/>
    <property type="evidence" value="ECO:0007669"/>
    <property type="project" value="UniProtKB-UniRule"/>
</dbReference>
<evidence type="ECO:0000313" key="14">
    <source>
        <dbReference type="EMBL" id="GIF79631.1"/>
    </source>
</evidence>
<gene>
    <name evidence="14" type="primary">rbsK_2</name>
    <name evidence="12" type="synonym">rbsK</name>
    <name evidence="14" type="ORF">Cba03nite_09800</name>
</gene>
<dbReference type="GO" id="GO:0046872">
    <property type="term" value="F:metal ion binding"/>
    <property type="evidence" value="ECO:0007669"/>
    <property type="project" value="UniProtKB-KW"/>
</dbReference>
<dbReference type="InterPro" id="IPR002139">
    <property type="entry name" value="Ribo/fructo_kinase"/>
</dbReference>
<keyword evidence="7 12" id="KW-0418">Kinase</keyword>
<keyword evidence="8 12" id="KW-0067">ATP-binding</keyword>
<reference evidence="14 15" key="1">
    <citation type="submission" date="2021-01" db="EMBL/GenBank/DDBJ databases">
        <title>Whole genome shotgun sequence of Catellatospora bangladeshensis NBRC 107357.</title>
        <authorList>
            <person name="Komaki H."/>
            <person name="Tamura T."/>
        </authorList>
    </citation>
    <scope>NUCLEOTIDE SEQUENCE [LARGE SCALE GENOMIC DNA]</scope>
    <source>
        <strain evidence="14 15">NBRC 107357</strain>
    </source>
</reference>
<dbReference type="PROSITE" id="PS00584">
    <property type="entry name" value="PFKB_KINASES_2"/>
    <property type="match status" value="1"/>
</dbReference>
<dbReference type="GO" id="GO:0005829">
    <property type="term" value="C:cytosol"/>
    <property type="evidence" value="ECO:0007669"/>
    <property type="project" value="TreeGrafter"/>
</dbReference>
<dbReference type="RefSeq" id="WP_203742354.1">
    <property type="nucleotide sequence ID" value="NZ_BONF01000007.1"/>
</dbReference>
<dbReference type="AlphaFoldDB" id="A0A8J3NHU9"/>
<dbReference type="InterPro" id="IPR002173">
    <property type="entry name" value="Carboh/pur_kinase_PfkB_CS"/>
</dbReference>
<dbReference type="Proteomes" id="UP000601223">
    <property type="component" value="Unassembled WGS sequence"/>
</dbReference>
<feature type="binding site" evidence="12">
    <location>
        <position position="253"/>
    </location>
    <ligand>
        <name>K(+)</name>
        <dbReference type="ChEBI" id="CHEBI:29103"/>
    </ligand>
</feature>
<evidence type="ECO:0000256" key="3">
    <source>
        <dbReference type="ARBA" id="ARBA00016943"/>
    </source>
</evidence>
<proteinExistence type="inferred from homology"/>
<comment type="caution">
    <text evidence="14">The sequence shown here is derived from an EMBL/GenBank/DDBJ whole genome shotgun (WGS) entry which is preliminary data.</text>
</comment>
<feature type="binding site" evidence="12">
    <location>
        <position position="292"/>
    </location>
    <ligand>
        <name>K(+)</name>
        <dbReference type="ChEBI" id="CHEBI:29103"/>
    </ligand>
</feature>
<evidence type="ECO:0000256" key="11">
    <source>
        <dbReference type="ARBA" id="ARBA00023277"/>
    </source>
</evidence>
<keyword evidence="10 12" id="KW-0630">Potassium</keyword>
<comment type="subunit">
    <text evidence="12">Homodimer.</text>
</comment>
<dbReference type="PANTHER" id="PTHR10584:SF166">
    <property type="entry name" value="RIBOKINASE"/>
    <property type="match status" value="1"/>
</dbReference>
<sequence length="318" mass="31521">MTASVVVVGSANMDLVVATPVLPRPGETVLGEGFLAVPGGKGANQAVAAARAGADCHFLGAVGLDAFGDELKGCLAAAGVGLDGLRRVAGPSGVALIAVDAAAENLIVVAPGANAHFTGLDAGDRDLIAACDVLLCQLEIPLETVTQAALAARHGATTVVLNAAPARTLPDELLAAVDVLVVNQTEATMLAGLDGAGDAGDGLAPVNDVPLLLDALLARVPRVVLTLGAAGAAYAARDGERLEVGAPPVDAVDTTAAGDAFTGAFAVAWAQGRPVAEALRWACAAGGACASRWGASSSLPAQAEIDLLYDRTYQNDPA</sequence>
<evidence type="ECO:0000256" key="12">
    <source>
        <dbReference type="HAMAP-Rule" id="MF_01987"/>
    </source>
</evidence>
<comment type="function">
    <text evidence="12">Catalyzes the phosphorylation of ribose at O-5 in a reaction requiring ATP and magnesium. The resulting D-ribose-5-phosphate can then be used either for sythesis of nucleotides, histidine, and tryptophan, or as a component of the pentose phosphate pathway.</text>
</comment>
<feature type="binding site" evidence="12">
    <location>
        <position position="259"/>
    </location>
    <ligand>
        <name>substrate</name>
    </ligand>
</feature>
<evidence type="ECO:0000256" key="6">
    <source>
        <dbReference type="ARBA" id="ARBA00022741"/>
    </source>
</evidence>
<dbReference type="InterPro" id="IPR011877">
    <property type="entry name" value="Ribokinase"/>
</dbReference>
<keyword evidence="11 12" id="KW-0119">Carbohydrate metabolism</keyword>
<keyword evidence="6 12" id="KW-0547">Nucleotide-binding</keyword>
<dbReference type="EMBL" id="BONF01000007">
    <property type="protein sequence ID" value="GIF79631.1"/>
    <property type="molecule type" value="Genomic_DNA"/>
</dbReference>
<dbReference type="PANTHER" id="PTHR10584">
    <property type="entry name" value="SUGAR KINASE"/>
    <property type="match status" value="1"/>
</dbReference>
<evidence type="ECO:0000256" key="1">
    <source>
        <dbReference type="ARBA" id="ARBA00005380"/>
    </source>
</evidence>
<keyword evidence="12" id="KW-0963">Cytoplasm</keyword>
<keyword evidence="15" id="KW-1185">Reference proteome</keyword>
<evidence type="ECO:0000256" key="4">
    <source>
        <dbReference type="ARBA" id="ARBA00022679"/>
    </source>
</evidence>
<comment type="similarity">
    <text evidence="12">Belongs to the carbohydrate kinase PfkB family. Ribokinase subfamily.</text>
</comment>
<feature type="binding site" evidence="12">
    <location>
        <position position="298"/>
    </location>
    <ligand>
        <name>K(+)</name>
        <dbReference type="ChEBI" id="CHEBI:29103"/>
    </ligand>
</feature>
<dbReference type="CDD" id="cd01174">
    <property type="entry name" value="ribokinase"/>
    <property type="match status" value="1"/>
</dbReference>
<evidence type="ECO:0000256" key="2">
    <source>
        <dbReference type="ARBA" id="ARBA00012035"/>
    </source>
</evidence>
<keyword evidence="5 12" id="KW-0479">Metal-binding</keyword>
<evidence type="ECO:0000313" key="15">
    <source>
        <dbReference type="Proteomes" id="UP000601223"/>
    </source>
</evidence>
<dbReference type="GO" id="GO:0019303">
    <property type="term" value="P:D-ribose catabolic process"/>
    <property type="evidence" value="ECO:0007669"/>
    <property type="project" value="UniProtKB-UniRule"/>
</dbReference>
<keyword evidence="4 12" id="KW-0808">Transferase</keyword>
<feature type="binding site" evidence="12">
    <location>
        <begin position="226"/>
        <end position="231"/>
    </location>
    <ligand>
        <name>ATP</name>
        <dbReference type="ChEBI" id="CHEBI:30616"/>
    </ligand>
</feature>
<accession>A0A8J3NHU9</accession>
<comment type="caution">
    <text evidence="12">Lacks conserved residue(s) required for the propagation of feature annotation.</text>
</comment>
<evidence type="ECO:0000256" key="8">
    <source>
        <dbReference type="ARBA" id="ARBA00022840"/>
    </source>
</evidence>
<comment type="subcellular location">
    <subcellularLocation>
        <location evidence="12">Cytoplasm</location>
    </subcellularLocation>
</comment>
<feature type="binding site" evidence="12">
    <location>
        <position position="289"/>
    </location>
    <ligand>
        <name>K(+)</name>
        <dbReference type="ChEBI" id="CHEBI:29103"/>
    </ligand>
</feature>
<dbReference type="Gene3D" id="3.40.1190.20">
    <property type="match status" value="1"/>
</dbReference>
<feature type="binding site" evidence="12">
    <location>
        <begin position="40"/>
        <end position="44"/>
    </location>
    <ligand>
        <name>substrate</name>
    </ligand>
</feature>
<feature type="binding site" evidence="12">
    <location>
        <position position="255"/>
    </location>
    <ligand>
        <name>K(+)</name>
        <dbReference type="ChEBI" id="CHEBI:29103"/>
    </ligand>
</feature>
<evidence type="ECO:0000256" key="5">
    <source>
        <dbReference type="ARBA" id="ARBA00022723"/>
    </source>
</evidence>
<dbReference type="InterPro" id="IPR011611">
    <property type="entry name" value="PfkB_dom"/>
</dbReference>
<feature type="binding site" evidence="12">
    <location>
        <position position="294"/>
    </location>
    <ligand>
        <name>K(+)</name>
        <dbReference type="ChEBI" id="CHEBI:29103"/>
    </ligand>
</feature>
<keyword evidence="9 12" id="KW-0460">Magnesium</keyword>
<evidence type="ECO:0000256" key="7">
    <source>
        <dbReference type="ARBA" id="ARBA00022777"/>
    </source>
</evidence>
<comment type="pathway">
    <text evidence="12">Carbohydrate metabolism; D-ribose degradation; D-ribose 5-phosphate from beta-D-ribopyranose: step 2/2.</text>
</comment>
<organism evidence="14 15">
    <name type="scientific">Catellatospora bangladeshensis</name>
    <dbReference type="NCBI Taxonomy" id="310355"/>
    <lineage>
        <taxon>Bacteria</taxon>
        <taxon>Bacillati</taxon>
        <taxon>Actinomycetota</taxon>
        <taxon>Actinomycetes</taxon>
        <taxon>Micromonosporales</taxon>
        <taxon>Micromonosporaceae</taxon>
        <taxon>Catellatospora</taxon>
    </lineage>
</organism>
<dbReference type="HAMAP" id="MF_01987">
    <property type="entry name" value="Ribokinase"/>
    <property type="match status" value="1"/>
</dbReference>
<feature type="active site" description="Proton acceptor" evidence="12">
    <location>
        <position position="259"/>
    </location>
</feature>
<dbReference type="UniPathway" id="UPA00916">
    <property type="reaction ID" value="UER00889"/>
</dbReference>
<comment type="activity regulation">
    <text evidence="12">Activated by a monovalent cation that binds near, but not in, the active site. The most likely occupant of the site in vivo is potassium. Ion binding induces a conformational change that may alter substrate affinity.</text>
</comment>
<feature type="domain" description="Carbohydrate kinase PfkB" evidence="13">
    <location>
        <begin position="3"/>
        <end position="301"/>
    </location>
</feature>
<comment type="similarity">
    <text evidence="1">Belongs to the carbohydrate kinase pfkB family.</text>
</comment>
<comment type="cofactor">
    <cofactor evidence="12">
        <name>Mg(2+)</name>
        <dbReference type="ChEBI" id="CHEBI:18420"/>
    </cofactor>
    <text evidence="12">Requires a divalent cation, most likely magnesium in vivo, as an electrophilic catalyst to aid phosphoryl group transfer. It is the chelate of the metal and the nucleotide that is the actual substrate.</text>
</comment>
<dbReference type="PRINTS" id="PR00990">
    <property type="entry name" value="RIBOKINASE"/>
</dbReference>
<name>A0A8J3NHU9_9ACTN</name>
<dbReference type="GO" id="GO:0005524">
    <property type="term" value="F:ATP binding"/>
    <property type="evidence" value="ECO:0007669"/>
    <property type="project" value="UniProtKB-UniRule"/>
</dbReference>
<dbReference type="SUPFAM" id="SSF53613">
    <property type="entry name" value="Ribokinase-like"/>
    <property type="match status" value="1"/>
</dbReference>
<comment type="catalytic activity">
    <reaction evidence="12">
        <text>D-ribose + ATP = D-ribose 5-phosphate + ADP + H(+)</text>
        <dbReference type="Rhea" id="RHEA:13697"/>
        <dbReference type="ChEBI" id="CHEBI:15378"/>
        <dbReference type="ChEBI" id="CHEBI:30616"/>
        <dbReference type="ChEBI" id="CHEBI:47013"/>
        <dbReference type="ChEBI" id="CHEBI:78346"/>
        <dbReference type="ChEBI" id="CHEBI:456216"/>
        <dbReference type="EC" id="2.7.1.15"/>
    </reaction>
</comment>
<feature type="binding site" evidence="12">
    <location>
        <begin position="258"/>
        <end position="259"/>
    </location>
    <ligand>
        <name>ATP</name>
        <dbReference type="ChEBI" id="CHEBI:30616"/>
    </ligand>
</feature>
<evidence type="ECO:0000259" key="13">
    <source>
        <dbReference type="Pfam" id="PF00294"/>
    </source>
</evidence>
<evidence type="ECO:0000256" key="9">
    <source>
        <dbReference type="ARBA" id="ARBA00022842"/>
    </source>
</evidence>
<feature type="binding site" evidence="12">
    <location>
        <position position="139"/>
    </location>
    <ligand>
        <name>substrate</name>
    </ligand>
</feature>